<comment type="caution">
    <text evidence="2">The sequence shown here is derived from an EMBL/GenBank/DDBJ whole genome shotgun (WGS) entry which is preliminary data.</text>
</comment>
<dbReference type="RefSeq" id="WP_183500812.1">
    <property type="nucleotide sequence ID" value="NZ_BAABCO010000003.1"/>
</dbReference>
<sequence length="125" mass="13284">MSLDRFAHDPDRVPRGSRSRRGTDRAATSDISTRVGLPVSVRVDAEAQARGVIVELRLDTTGAGALSDPVAIRPGTSVAYDVETVFTEPGTYFLAVRATAQTAGEANDSHARVHNIARARVTVAL</sequence>
<evidence type="ECO:0000256" key="1">
    <source>
        <dbReference type="SAM" id="MobiDB-lite"/>
    </source>
</evidence>
<feature type="region of interest" description="Disordered" evidence="1">
    <location>
        <begin position="1"/>
        <end position="31"/>
    </location>
</feature>
<evidence type="ECO:0000313" key="3">
    <source>
        <dbReference type="Proteomes" id="UP000549113"/>
    </source>
</evidence>
<feature type="compositionally biased region" description="Basic and acidic residues" evidence="1">
    <location>
        <begin position="1"/>
        <end position="14"/>
    </location>
</feature>
<evidence type="ECO:0000313" key="2">
    <source>
        <dbReference type="EMBL" id="MBB4141323.1"/>
    </source>
</evidence>
<gene>
    <name evidence="2" type="ORF">BKA10_003117</name>
</gene>
<reference evidence="2 3" key="1">
    <citation type="submission" date="2020-08" db="EMBL/GenBank/DDBJ databases">
        <title>Sequencing the genomes of 1000 actinobacteria strains.</title>
        <authorList>
            <person name="Klenk H.-P."/>
        </authorList>
    </citation>
    <scope>NUCLEOTIDE SEQUENCE [LARGE SCALE GENOMIC DNA]</scope>
    <source>
        <strain evidence="2 3">DSM 19600</strain>
    </source>
</reference>
<dbReference type="EMBL" id="JACIFH010000001">
    <property type="protein sequence ID" value="MBB4141323.1"/>
    <property type="molecule type" value="Genomic_DNA"/>
</dbReference>
<keyword evidence="3" id="KW-1185">Reference proteome</keyword>
<proteinExistence type="predicted"/>
<protein>
    <submittedName>
        <fullName evidence="2">Uncharacterized protein</fullName>
    </submittedName>
</protein>
<dbReference type="AlphaFoldDB" id="A0AA40SS04"/>
<accession>A0AA40SS04</accession>
<name>A0AA40SS04_9MICO</name>
<organism evidence="2 3">
    <name type="scientific">Microbacterium invictum</name>
    <dbReference type="NCBI Taxonomy" id="515415"/>
    <lineage>
        <taxon>Bacteria</taxon>
        <taxon>Bacillati</taxon>
        <taxon>Actinomycetota</taxon>
        <taxon>Actinomycetes</taxon>
        <taxon>Micrococcales</taxon>
        <taxon>Microbacteriaceae</taxon>
        <taxon>Microbacterium</taxon>
    </lineage>
</organism>
<dbReference type="Proteomes" id="UP000549113">
    <property type="component" value="Unassembled WGS sequence"/>
</dbReference>